<comment type="caution">
    <text evidence="4">The sequence shown here is derived from an EMBL/GenBank/DDBJ whole genome shotgun (WGS) entry which is preliminary data.</text>
</comment>
<sequence>MNLLSPISSIMTKNLVTVTPSDPLTRIKEIFDEKNIHHIPVVRFKKIVGIISKSDFSYFLWGYTNNEMTDNLTNNRLKTWEAEDIMSTKLAKVESTDAIRTALEVFKINRFHALPVVDNDELVGIITPLDIVIALANEPIRLQDYSS</sequence>
<name>A0A2D0N3T9_FLAN2</name>
<feature type="domain" description="CBS" evidence="3">
    <location>
        <begin position="11"/>
        <end position="68"/>
    </location>
</feature>
<evidence type="ECO:0000313" key="4">
    <source>
        <dbReference type="EMBL" id="PHN03174.1"/>
    </source>
</evidence>
<evidence type="ECO:0000313" key="5">
    <source>
        <dbReference type="Proteomes" id="UP000223913"/>
    </source>
</evidence>
<evidence type="ECO:0000256" key="2">
    <source>
        <dbReference type="PROSITE-ProRule" id="PRU00703"/>
    </source>
</evidence>
<proteinExistence type="predicted"/>
<organism evidence="4 5">
    <name type="scientific">Flavilitoribacter nigricans (strain ATCC 23147 / DSM 23189 / NBRC 102662 / NCIMB 1420 / SS-2)</name>
    <name type="common">Lewinella nigricans</name>
    <dbReference type="NCBI Taxonomy" id="1122177"/>
    <lineage>
        <taxon>Bacteria</taxon>
        <taxon>Pseudomonadati</taxon>
        <taxon>Bacteroidota</taxon>
        <taxon>Saprospiria</taxon>
        <taxon>Saprospirales</taxon>
        <taxon>Lewinellaceae</taxon>
        <taxon>Flavilitoribacter</taxon>
    </lineage>
</organism>
<dbReference type="InterPro" id="IPR000644">
    <property type="entry name" value="CBS_dom"/>
</dbReference>
<dbReference type="OrthoDB" id="1119899at2"/>
<dbReference type="InterPro" id="IPR046342">
    <property type="entry name" value="CBS_dom_sf"/>
</dbReference>
<dbReference type="Pfam" id="PF00571">
    <property type="entry name" value="CBS"/>
    <property type="match status" value="2"/>
</dbReference>
<dbReference type="Gene3D" id="3.10.580.10">
    <property type="entry name" value="CBS-domain"/>
    <property type="match status" value="1"/>
</dbReference>
<dbReference type="SUPFAM" id="SSF54631">
    <property type="entry name" value="CBS-domain pair"/>
    <property type="match status" value="1"/>
</dbReference>
<dbReference type="PANTHER" id="PTHR43080">
    <property type="entry name" value="CBS DOMAIN-CONTAINING PROTEIN CBSX3, MITOCHONDRIAL"/>
    <property type="match status" value="1"/>
</dbReference>
<dbReference type="InterPro" id="IPR051257">
    <property type="entry name" value="Diverse_CBS-Domain"/>
</dbReference>
<reference evidence="4 5" key="1">
    <citation type="submission" date="2017-10" db="EMBL/GenBank/DDBJ databases">
        <title>The draft genome sequence of Lewinella nigricans NBRC 102662.</title>
        <authorList>
            <person name="Wang K."/>
        </authorList>
    </citation>
    <scope>NUCLEOTIDE SEQUENCE [LARGE SCALE GENOMIC DNA]</scope>
    <source>
        <strain evidence="4 5">NBRC 102662</strain>
    </source>
</reference>
<keyword evidence="5" id="KW-1185">Reference proteome</keyword>
<dbReference type="AlphaFoldDB" id="A0A2D0N3T9"/>
<dbReference type="RefSeq" id="WP_099153301.1">
    <property type="nucleotide sequence ID" value="NZ_PDUD01000033.1"/>
</dbReference>
<dbReference type="PANTHER" id="PTHR43080:SF2">
    <property type="entry name" value="CBS DOMAIN-CONTAINING PROTEIN"/>
    <property type="match status" value="1"/>
</dbReference>
<evidence type="ECO:0000256" key="1">
    <source>
        <dbReference type="ARBA" id="ARBA00023122"/>
    </source>
</evidence>
<accession>A0A2D0N3T9</accession>
<evidence type="ECO:0000259" key="3">
    <source>
        <dbReference type="PROSITE" id="PS51371"/>
    </source>
</evidence>
<dbReference type="PROSITE" id="PS51371">
    <property type="entry name" value="CBS"/>
    <property type="match status" value="2"/>
</dbReference>
<protein>
    <submittedName>
        <fullName evidence="4">CBS domain-containing protein</fullName>
    </submittedName>
</protein>
<dbReference type="Proteomes" id="UP000223913">
    <property type="component" value="Unassembled WGS sequence"/>
</dbReference>
<dbReference type="SMART" id="SM00116">
    <property type="entry name" value="CBS"/>
    <property type="match status" value="2"/>
</dbReference>
<dbReference type="EMBL" id="PDUD01000033">
    <property type="protein sequence ID" value="PHN03174.1"/>
    <property type="molecule type" value="Genomic_DNA"/>
</dbReference>
<keyword evidence="1 2" id="KW-0129">CBS domain</keyword>
<gene>
    <name evidence="4" type="ORF">CRP01_27655</name>
</gene>
<feature type="domain" description="CBS" evidence="3">
    <location>
        <begin position="86"/>
        <end position="142"/>
    </location>
</feature>